<protein>
    <submittedName>
        <fullName evidence="2">Polysaccharide pyruvyl transferase CsaB</fullName>
    </submittedName>
</protein>
<dbReference type="EMBL" id="VULN01000005">
    <property type="protein sequence ID" value="MSS81946.1"/>
    <property type="molecule type" value="Genomic_DNA"/>
</dbReference>
<feature type="domain" description="Polysaccharide pyruvyl transferase" evidence="1">
    <location>
        <begin position="14"/>
        <end position="298"/>
    </location>
</feature>
<gene>
    <name evidence="2" type="primary">csaB</name>
    <name evidence="2" type="ORF">FX155_04970</name>
</gene>
<dbReference type="PANTHER" id="PTHR36836">
    <property type="entry name" value="COLANIC ACID BIOSYNTHESIS PROTEIN WCAK"/>
    <property type="match status" value="1"/>
</dbReference>
<keyword evidence="2" id="KW-0808">Transferase</keyword>
<comment type="caution">
    <text evidence="2">The sequence shown here is derived from an EMBL/GenBank/DDBJ whole genome shotgun (WGS) entry which is preliminary data.</text>
</comment>
<name>A0A6N7W178_ACIFE</name>
<dbReference type="Gene3D" id="3.40.50.2000">
    <property type="entry name" value="Glycogen Phosphorylase B"/>
    <property type="match status" value="1"/>
</dbReference>
<evidence type="ECO:0000259" key="1">
    <source>
        <dbReference type="Pfam" id="PF04230"/>
    </source>
</evidence>
<evidence type="ECO:0000313" key="2">
    <source>
        <dbReference type="EMBL" id="MSS81946.1"/>
    </source>
</evidence>
<dbReference type="SUPFAM" id="SSF53756">
    <property type="entry name" value="UDP-Glycosyltransferase/glycogen phosphorylase"/>
    <property type="match status" value="1"/>
</dbReference>
<reference evidence="2 3" key="1">
    <citation type="submission" date="2019-08" db="EMBL/GenBank/DDBJ databases">
        <title>In-depth cultivation of the pig gut microbiome towards novel bacterial diversity and tailored functional studies.</title>
        <authorList>
            <person name="Wylensek D."/>
            <person name="Hitch T.C.A."/>
            <person name="Clavel T."/>
        </authorList>
    </citation>
    <scope>NUCLEOTIDE SEQUENCE [LARGE SCALE GENOMIC DNA]</scope>
    <source>
        <strain evidence="2 3">WCA-389-WT-5B</strain>
    </source>
</reference>
<accession>A0A6N7W178</accession>
<sequence length="362" mass="40017">MGKILISGYYGFSNAGDEAMLTAIVTSLKQQDPQVELTVISGNPEVTARLHPVKAVHRFDLPGICRAMAGTDLLLSGGGSLLQNVTSRLSLYYYLSLIALAAVMGKKIMLFAQGIGPIRGWFSRRLTRLVCRQADLITVRDDGSLDDLKSMGFDPAAIHVTSDAVFSLPEGRKQEGLRLLEKLGVDPSRPLVGFALRHWKGEKRFVREFARAADELKKRFQAQIVFVPLQFPADGELSNQVAEAMENRRDVFILDQKCSTQGYQDLISCLHLLIGMRLHALVFAAINDVPFMAISYDPKVDRFVDGMKGTVVDTIGQVTAEELTAMAEKLWNSDGRQGREQIRALREEARANIGRALALLAR</sequence>
<dbReference type="OrthoDB" id="3199616at2"/>
<dbReference type="GO" id="GO:0016740">
    <property type="term" value="F:transferase activity"/>
    <property type="evidence" value="ECO:0007669"/>
    <property type="project" value="UniProtKB-KW"/>
</dbReference>
<dbReference type="RefSeq" id="WP_022488371.1">
    <property type="nucleotide sequence ID" value="NZ_VULN01000005.1"/>
</dbReference>
<proteinExistence type="predicted"/>
<organism evidence="2 3">
    <name type="scientific">Acidaminococcus fermentans</name>
    <dbReference type="NCBI Taxonomy" id="905"/>
    <lineage>
        <taxon>Bacteria</taxon>
        <taxon>Bacillati</taxon>
        <taxon>Bacillota</taxon>
        <taxon>Negativicutes</taxon>
        <taxon>Acidaminococcales</taxon>
        <taxon>Acidaminococcaceae</taxon>
        <taxon>Acidaminococcus</taxon>
    </lineage>
</organism>
<evidence type="ECO:0000313" key="3">
    <source>
        <dbReference type="Proteomes" id="UP000441455"/>
    </source>
</evidence>
<dbReference type="NCBIfam" id="TIGR03609">
    <property type="entry name" value="S_layer_CsaB"/>
    <property type="match status" value="1"/>
</dbReference>
<dbReference type="Pfam" id="PF04230">
    <property type="entry name" value="PS_pyruv_trans"/>
    <property type="match status" value="1"/>
</dbReference>
<dbReference type="Proteomes" id="UP000441455">
    <property type="component" value="Unassembled WGS sequence"/>
</dbReference>
<dbReference type="PANTHER" id="PTHR36836:SF1">
    <property type="entry name" value="COLANIC ACID BIOSYNTHESIS PROTEIN WCAK"/>
    <property type="match status" value="1"/>
</dbReference>
<dbReference type="AlphaFoldDB" id="A0A6N7W178"/>
<dbReference type="InterPro" id="IPR007345">
    <property type="entry name" value="Polysacch_pyruvyl_Trfase"/>
</dbReference>
<dbReference type="InterPro" id="IPR019896">
    <property type="entry name" value="Polysacch_pyruvyl_Trfase_CsaB"/>
</dbReference>